<sequence length="168" mass="20187">MEREFCPLLLMCVASSKNYESLKFSNSASMHKLPIGENYQGALLKEHHQNLYHLHKRIHEQNKPSERRKNKHDHRSHPTYLKRSYEETIKSRITSPPSPKRDTDELNFLPLEAEPLYHHAVQEIVEKRLYRDEQYDLLFENLRRGSGYSSHLIDAVIWRLRRDFEYSR</sequence>
<reference evidence="2 3" key="1">
    <citation type="journal article" date="2018" name="Genome Biol. Evol.">
        <title>Multiple Roots of Fruiting Body Formation in Amoebozoa.</title>
        <authorList>
            <person name="Hillmann F."/>
            <person name="Forbes G."/>
            <person name="Novohradska S."/>
            <person name="Ferling I."/>
            <person name="Riege K."/>
            <person name="Groth M."/>
            <person name="Westermann M."/>
            <person name="Marz M."/>
            <person name="Spaller T."/>
            <person name="Winckler T."/>
            <person name="Schaap P."/>
            <person name="Glockner G."/>
        </authorList>
    </citation>
    <scope>NUCLEOTIDE SEQUENCE [LARGE SCALE GENOMIC DNA]</scope>
    <source>
        <strain evidence="2 3">Jena</strain>
    </source>
</reference>
<dbReference type="EMBL" id="MDYQ01000257">
    <property type="protein sequence ID" value="PRP77707.1"/>
    <property type="molecule type" value="Genomic_DNA"/>
</dbReference>
<organism evidence="2 3">
    <name type="scientific">Planoprotostelium fungivorum</name>
    <dbReference type="NCBI Taxonomy" id="1890364"/>
    <lineage>
        <taxon>Eukaryota</taxon>
        <taxon>Amoebozoa</taxon>
        <taxon>Evosea</taxon>
        <taxon>Variosea</taxon>
        <taxon>Cavosteliida</taxon>
        <taxon>Cavosteliaceae</taxon>
        <taxon>Planoprotostelium</taxon>
    </lineage>
</organism>
<dbReference type="Proteomes" id="UP000241769">
    <property type="component" value="Unassembled WGS sequence"/>
</dbReference>
<name>A0A2P6N167_9EUKA</name>
<accession>A0A2P6N167</accession>
<feature type="compositionally biased region" description="Basic residues" evidence="1">
    <location>
        <begin position="68"/>
        <end position="77"/>
    </location>
</feature>
<protein>
    <submittedName>
        <fullName evidence="2">Uncharacterized protein</fullName>
    </submittedName>
</protein>
<proteinExistence type="predicted"/>
<evidence type="ECO:0000256" key="1">
    <source>
        <dbReference type="SAM" id="MobiDB-lite"/>
    </source>
</evidence>
<evidence type="ECO:0000313" key="3">
    <source>
        <dbReference type="Proteomes" id="UP000241769"/>
    </source>
</evidence>
<dbReference type="InParanoid" id="A0A2P6N167"/>
<gene>
    <name evidence="2" type="ORF">PROFUN_00568</name>
</gene>
<comment type="caution">
    <text evidence="2">The sequence shown here is derived from an EMBL/GenBank/DDBJ whole genome shotgun (WGS) entry which is preliminary data.</text>
</comment>
<feature type="region of interest" description="Disordered" evidence="1">
    <location>
        <begin position="58"/>
        <end position="78"/>
    </location>
</feature>
<keyword evidence="3" id="KW-1185">Reference proteome</keyword>
<evidence type="ECO:0000313" key="2">
    <source>
        <dbReference type="EMBL" id="PRP77707.1"/>
    </source>
</evidence>
<dbReference type="AlphaFoldDB" id="A0A2P6N167"/>